<dbReference type="SUPFAM" id="SSF52096">
    <property type="entry name" value="ClpP/crotonase"/>
    <property type="match status" value="1"/>
</dbReference>
<keyword evidence="2" id="KW-0963">Cytoplasm</keyword>
<organism evidence="7 8">
    <name type="scientific">Lactobacillus crispatus</name>
    <dbReference type="NCBI Taxonomy" id="47770"/>
    <lineage>
        <taxon>Bacteria</taxon>
        <taxon>Bacillati</taxon>
        <taxon>Bacillota</taxon>
        <taxon>Bacilli</taxon>
        <taxon>Lactobacillales</taxon>
        <taxon>Lactobacillaceae</taxon>
        <taxon>Lactobacillus</taxon>
    </lineage>
</organism>
<dbReference type="CDD" id="cd07016">
    <property type="entry name" value="S14_ClpP_1"/>
    <property type="match status" value="1"/>
</dbReference>
<comment type="caution">
    <text evidence="7">The sequence shown here is derived from an EMBL/GenBank/DDBJ whole genome shotgun (WGS) entry which is preliminary data.</text>
</comment>
<protein>
    <recommendedName>
        <fullName evidence="6">ATP-dependent Clp protease proteolytic subunit</fullName>
    </recommendedName>
</protein>
<dbReference type="GO" id="GO:0009368">
    <property type="term" value="C:endopeptidase Clp complex"/>
    <property type="evidence" value="ECO:0007669"/>
    <property type="project" value="TreeGrafter"/>
</dbReference>
<evidence type="ECO:0000256" key="3">
    <source>
        <dbReference type="ARBA" id="ARBA00022670"/>
    </source>
</evidence>
<keyword evidence="4" id="KW-0378">Hydrolase</keyword>
<dbReference type="EMBL" id="SCLX01000044">
    <property type="protein sequence ID" value="RXF57302.1"/>
    <property type="molecule type" value="Genomic_DNA"/>
</dbReference>
<comment type="similarity">
    <text evidence="1 6">Belongs to the peptidase S14 family.</text>
</comment>
<evidence type="ECO:0000256" key="2">
    <source>
        <dbReference type="ARBA" id="ARBA00022490"/>
    </source>
</evidence>
<name>A0A4Q0LS22_9LACO</name>
<dbReference type="InterPro" id="IPR001907">
    <property type="entry name" value="ClpP"/>
</dbReference>
<evidence type="ECO:0000256" key="4">
    <source>
        <dbReference type="ARBA" id="ARBA00022801"/>
    </source>
</evidence>
<evidence type="ECO:0000256" key="1">
    <source>
        <dbReference type="ARBA" id="ARBA00007039"/>
    </source>
</evidence>
<dbReference type="NCBIfam" id="NF045542">
    <property type="entry name" value="Clp_rel_HeadMat"/>
    <property type="match status" value="1"/>
</dbReference>
<dbReference type="InterPro" id="IPR023562">
    <property type="entry name" value="ClpP/TepA"/>
</dbReference>
<dbReference type="PANTHER" id="PTHR10381:SF70">
    <property type="entry name" value="ATP-DEPENDENT CLP PROTEASE PROTEOLYTIC SUBUNIT"/>
    <property type="match status" value="1"/>
</dbReference>
<evidence type="ECO:0000313" key="7">
    <source>
        <dbReference type="EMBL" id="RXF57302.1"/>
    </source>
</evidence>
<dbReference type="Proteomes" id="UP000289808">
    <property type="component" value="Unassembled WGS sequence"/>
</dbReference>
<evidence type="ECO:0000256" key="6">
    <source>
        <dbReference type="RuleBase" id="RU003567"/>
    </source>
</evidence>
<dbReference type="PRINTS" id="PR00127">
    <property type="entry name" value="CLPPROTEASEP"/>
</dbReference>
<sequence length="231" mass="25269">MMIMETLEVKGIIVPNDLSDVYDWMGYDSVSPSSIRDALNQASGQDIVVEINSRGGYVDAGSEIYTELKKYQGNIDIQIVGYACSAASWIALAGDTVEMSPTAQLMIHRASGGADGNVDDLASAMQGLDQMDQALVDLYAKRTGKSAQEVYQLMAKESWMNAKTAVANGFVDSIMFEDEQMPAVVNADGVPILSNQVINKIKNLIKEPKLQNKNKPKRQVKNENLSLLLWS</sequence>
<reference evidence="7 8" key="1">
    <citation type="submission" date="2019-01" db="EMBL/GenBank/DDBJ databases">
        <title>The genome sequence of Lactobacillus crispatus L49.</title>
        <authorList>
            <person name="Zhong J."/>
            <person name="Zhang J."/>
        </authorList>
    </citation>
    <scope>NUCLEOTIDE SEQUENCE [LARGE SCALE GENOMIC DNA]</scope>
    <source>
        <strain evidence="7 8">L49</strain>
    </source>
</reference>
<dbReference type="GO" id="GO:0004252">
    <property type="term" value="F:serine-type endopeptidase activity"/>
    <property type="evidence" value="ECO:0007669"/>
    <property type="project" value="InterPro"/>
</dbReference>
<keyword evidence="3 7" id="KW-0645">Protease</keyword>
<dbReference type="AlphaFoldDB" id="A0A4Q0LS22"/>
<dbReference type="Pfam" id="PF00574">
    <property type="entry name" value="CLP_protease"/>
    <property type="match status" value="1"/>
</dbReference>
<dbReference type="InterPro" id="IPR029045">
    <property type="entry name" value="ClpP/crotonase-like_dom_sf"/>
</dbReference>
<proteinExistence type="inferred from homology"/>
<evidence type="ECO:0000313" key="8">
    <source>
        <dbReference type="Proteomes" id="UP000289808"/>
    </source>
</evidence>
<gene>
    <name evidence="7" type="ORF">ERD32_07695</name>
</gene>
<keyword evidence="5" id="KW-0720">Serine protease</keyword>
<dbReference type="Gene3D" id="3.90.226.10">
    <property type="entry name" value="2-enoyl-CoA Hydratase, Chain A, domain 1"/>
    <property type="match status" value="1"/>
</dbReference>
<evidence type="ECO:0000256" key="5">
    <source>
        <dbReference type="ARBA" id="ARBA00022825"/>
    </source>
</evidence>
<dbReference type="GO" id="GO:0004176">
    <property type="term" value="F:ATP-dependent peptidase activity"/>
    <property type="evidence" value="ECO:0007669"/>
    <property type="project" value="InterPro"/>
</dbReference>
<dbReference type="PANTHER" id="PTHR10381">
    <property type="entry name" value="ATP-DEPENDENT CLP PROTEASE PROTEOLYTIC SUBUNIT"/>
    <property type="match status" value="1"/>
</dbReference>
<dbReference type="GO" id="GO:0006515">
    <property type="term" value="P:protein quality control for misfolded or incompletely synthesized proteins"/>
    <property type="evidence" value="ECO:0007669"/>
    <property type="project" value="TreeGrafter"/>
</dbReference>
<dbReference type="GO" id="GO:0051117">
    <property type="term" value="F:ATPase binding"/>
    <property type="evidence" value="ECO:0007669"/>
    <property type="project" value="TreeGrafter"/>
</dbReference>
<accession>A0A4Q0LS22</accession>